<feature type="transmembrane region" description="Helical" evidence="5">
    <location>
        <begin position="6"/>
        <end position="29"/>
    </location>
</feature>
<evidence type="ECO:0000256" key="4">
    <source>
        <dbReference type="ARBA" id="ARBA00023136"/>
    </source>
</evidence>
<feature type="transmembrane region" description="Helical" evidence="5">
    <location>
        <begin position="69"/>
        <end position="88"/>
    </location>
</feature>
<feature type="transmembrane region" description="Helical" evidence="5">
    <location>
        <begin position="200"/>
        <end position="220"/>
    </location>
</feature>
<organism evidence="6 7">
    <name type="scientific">Caenimonas sedimenti</name>
    <dbReference type="NCBI Taxonomy" id="2596921"/>
    <lineage>
        <taxon>Bacteria</taxon>
        <taxon>Pseudomonadati</taxon>
        <taxon>Pseudomonadota</taxon>
        <taxon>Betaproteobacteria</taxon>
        <taxon>Burkholderiales</taxon>
        <taxon>Comamonadaceae</taxon>
        <taxon>Caenimonas</taxon>
    </lineage>
</organism>
<feature type="transmembrane region" description="Helical" evidence="5">
    <location>
        <begin position="138"/>
        <end position="158"/>
    </location>
</feature>
<keyword evidence="4 5" id="KW-0472">Membrane</keyword>
<keyword evidence="2 5" id="KW-0812">Transmembrane</keyword>
<reference evidence="6 7" key="1">
    <citation type="submission" date="2019-07" db="EMBL/GenBank/DDBJ databases">
        <title>Caenimonas sedimenti sp. nov., isolated from activated sludge.</title>
        <authorList>
            <person name="Xu J."/>
        </authorList>
    </citation>
    <scope>NUCLEOTIDE SEQUENCE [LARGE SCALE GENOMIC DNA]</scope>
    <source>
        <strain evidence="6 7">HX-9-20</strain>
    </source>
</reference>
<feature type="transmembrane region" description="Helical" evidence="5">
    <location>
        <begin position="170"/>
        <end position="188"/>
    </location>
</feature>
<dbReference type="PANTHER" id="PTHR10361">
    <property type="entry name" value="SODIUM-BILE ACID COTRANSPORTER"/>
    <property type="match status" value="1"/>
</dbReference>
<feature type="transmembrane region" description="Helical" evidence="5">
    <location>
        <begin position="259"/>
        <end position="281"/>
    </location>
</feature>
<dbReference type="EMBL" id="VOBQ01000009">
    <property type="protein sequence ID" value="TWO71075.1"/>
    <property type="molecule type" value="Genomic_DNA"/>
</dbReference>
<evidence type="ECO:0000256" key="5">
    <source>
        <dbReference type="SAM" id="Phobius"/>
    </source>
</evidence>
<dbReference type="InterPro" id="IPR038770">
    <property type="entry name" value="Na+/solute_symporter_sf"/>
</dbReference>
<feature type="transmembrane region" description="Helical" evidence="5">
    <location>
        <begin position="232"/>
        <end position="253"/>
    </location>
</feature>
<dbReference type="InterPro" id="IPR002657">
    <property type="entry name" value="BilAc:Na_symport/Acr3"/>
</dbReference>
<dbReference type="GO" id="GO:0016020">
    <property type="term" value="C:membrane"/>
    <property type="evidence" value="ECO:0007669"/>
    <property type="project" value="UniProtKB-SubCell"/>
</dbReference>
<dbReference type="Proteomes" id="UP000318199">
    <property type="component" value="Unassembled WGS sequence"/>
</dbReference>
<protein>
    <submittedName>
        <fullName evidence="6">Bile acid:sodium symporter family protein</fullName>
    </submittedName>
</protein>
<gene>
    <name evidence="6" type="ORF">FN976_12200</name>
</gene>
<comment type="caution">
    <text evidence="6">The sequence shown here is derived from an EMBL/GenBank/DDBJ whole genome shotgun (WGS) entry which is preliminary data.</text>
</comment>
<dbReference type="Pfam" id="PF01758">
    <property type="entry name" value="SBF"/>
    <property type="match status" value="1"/>
</dbReference>
<dbReference type="PANTHER" id="PTHR10361:SF24">
    <property type="entry name" value="P3 PROTEIN"/>
    <property type="match status" value="1"/>
</dbReference>
<keyword evidence="3 5" id="KW-1133">Transmembrane helix</keyword>
<dbReference type="Gene3D" id="1.20.1530.20">
    <property type="match status" value="1"/>
</dbReference>
<name>A0A562ZS01_9BURK</name>
<evidence type="ECO:0000256" key="2">
    <source>
        <dbReference type="ARBA" id="ARBA00022692"/>
    </source>
</evidence>
<sequence length="303" mass="31499">MDFIQLLPTLLLVALALVMFGLGLSLSLADFKRLLQHPKAVFIALLLQAVLLPAACYGIVVGLGLSPVYAVGLMLLAASPGGVSANLFSHLFGGNVAMNISLTAINTIFSIVTLPLIANFAINAFIQSGQVVPLQVGKVLEVVGVVLVPVAIGMAVAAQRPGFAASMEKPFKIFSALVLAAFALIAIGKEWSALTASFSSIGPAVVLFNLVSLLAGYYLSRAAGLDKPLATAISFEIGIHNSTLSLFIALSVLNNFQLALPSAIYSVVMYLTATLFGWLVLRRGGRPAHGAQASADAGRAPAR</sequence>
<dbReference type="OrthoDB" id="9806785at2"/>
<evidence type="ECO:0000256" key="1">
    <source>
        <dbReference type="ARBA" id="ARBA00004141"/>
    </source>
</evidence>
<dbReference type="RefSeq" id="WP_145893305.1">
    <property type="nucleotide sequence ID" value="NZ_VOBQ01000009.1"/>
</dbReference>
<dbReference type="AlphaFoldDB" id="A0A562ZS01"/>
<comment type="subcellular location">
    <subcellularLocation>
        <location evidence="1">Membrane</location>
        <topology evidence="1">Multi-pass membrane protein</topology>
    </subcellularLocation>
</comment>
<feature type="transmembrane region" description="Helical" evidence="5">
    <location>
        <begin position="100"/>
        <end position="126"/>
    </location>
</feature>
<evidence type="ECO:0000313" key="6">
    <source>
        <dbReference type="EMBL" id="TWO71075.1"/>
    </source>
</evidence>
<proteinExistence type="predicted"/>
<evidence type="ECO:0000256" key="3">
    <source>
        <dbReference type="ARBA" id="ARBA00022989"/>
    </source>
</evidence>
<accession>A0A562ZS01</accession>
<feature type="transmembrane region" description="Helical" evidence="5">
    <location>
        <begin position="41"/>
        <end position="63"/>
    </location>
</feature>
<keyword evidence="7" id="KW-1185">Reference proteome</keyword>
<evidence type="ECO:0000313" key="7">
    <source>
        <dbReference type="Proteomes" id="UP000318199"/>
    </source>
</evidence>
<dbReference type="InterPro" id="IPR004710">
    <property type="entry name" value="Bilac:Na_transpt"/>
</dbReference>